<protein>
    <submittedName>
        <fullName evidence="2">Uncharacterized protein</fullName>
    </submittedName>
</protein>
<gene>
    <name evidence="2" type="ORF">PLEPLA_LOCUS28338</name>
</gene>
<feature type="region of interest" description="Disordered" evidence="1">
    <location>
        <begin position="81"/>
        <end position="100"/>
    </location>
</feature>
<keyword evidence="3" id="KW-1185">Reference proteome</keyword>
<comment type="caution">
    <text evidence="2">The sequence shown here is derived from an EMBL/GenBank/DDBJ whole genome shotgun (WGS) entry which is preliminary data.</text>
</comment>
<accession>A0A9N7V1U1</accession>
<evidence type="ECO:0000313" key="2">
    <source>
        <dbReference type="EMBL" id="CAB1440572.1"/>
    </source>
</evidence>
<dbReference type="AlphaFoldDB" id="A0A9N7V1U1"/>
<sequence>MHAMDASELKGQVRSHPGGFARVQLRLVGMSRFFGVKNFVENLWRSQKRLQIIQRETETSGPAAHRISFYKWSLPETLAPTPVPVESHGSGEPDPVKRSTLKNNTMLPAVLLPAVQHNL</sequence>
<dbReference type="EMBL" id="CADEAL010002469">
    <property type="protein sequence ID" value="CAB1440572.1"/>
    <property type="molecule type" value="Genomic_DNA"/>
</dbReference>
<organism evidence="2 3">
    <name type="scientific">Pleuronectes platessa</name>
    <name type="common">European plaice</name>
    <dbReference type="NCBI Taxonomy" id="8262"/>
    <lineage>
        <taxon>Eukaryota</taxon>
        <taxon>Metazoa</taxon>
        <taxon>Chordata</taxon>
        <taxon>Craniata</taxon>
        <taxon>Vertebrata</taxon>
        <taxon>Euteleostomi</taxon>
        <taxon>Actinopterygii</taxon>
        <taxon>Neopterygii</taxon>
        <taxon>Teleostei</taxon>
        <taxon>Neoteleostei</taxon>
        <taxon>Acanthomorphata</taxon>
        <taxon>Carangaria</taxon>
        <taxon>Pleuronectiformes</taxon>
        <taxon>Pleuronectoidei</taxon>
        <taxon>Pleuronectidae</taxon>
        <taxon>Pleuronectes</taxon>
    </lineage>
</organism>
<reference evidence="2" key="1">
    <citation type="submission" date="2020-03" db="EMBL/GenBank/DDBJ databases">
        <authorList>
            <person name="Weist P."/>
        </authorList>
    </citation>
    <scope>NUCLEOTIDE SEQUENCE</scope>
</reference>
<proteinExistence type="predicted"/>
<dbReference type="Proteomes" id="UP001153269">
    <property type="component" value="Unassembled WGS sequence"/>
</dbReference>
<evidence type="ECO:0000313" key="3">
    <source>
        <dbReference type="Proteomes" id="UP001153269"/>
    </source>
</evidence>
<name>A0A9N7V1U1_PLEPL</name>
<evidence type="ECO:0000256" key="1">
    <source>
        <dbReference type="SAM" id="MobiDB-lite"/>
    </source>
</evidence>